<dbReference type="AlphaFoldDB" id="A0AAD6BAR7"/>
<organism evidence="3 4">
    <name type="scientific">Pogonophryne albipinna</name>
    <dbReference type="NCBI Taxonomy" id="1090488"/>
    <lineage>
        <taxon>Eukaryota</taxon>
        <taxon>Metazoa</taxon>
        <taxon>Chordata</taxon>
        <taxon>Craniata</taxon>
        <taxon>Vertebrata</taxon>
        <taxon>Euteleostomi</taxon>
        <taxon>Actinopterygii</taxon>
        <taxon>Neopterygii</taxon>
        <taxon>Teleostei</taxon>
        <taxon>Neoteleostei</taxon>
        <taxon>Acanthomorphata</taxon>
        <taxon>Eupercaria</taxon>
        <taxon>Perciformes</taxon>
        <taxon>Notothenioidei</taxon>
        <taxon>Pogonophryne</taxon>
    </lineage>
</organism>
<feature type="compositionally biased region" description="Polar residues" evidence="1">
    <location>
        <begin position="484"/>
        <end position="499"/>
    </location>
</feature>
<dbReference type="SMART" id="SM00368">
    <property type="entry name" value="LRR_RI"/>
    <property type="match status" value="6"/>
</dbReference>
<gene>
    <name evidence="3" type="ORF">JOQ06_028818</name>
</gene>
<evidence type="ECO:0000256" key="1">
    <source>
        <dbReference type="SAM" id="MobiDB-lite"/>
    </source>
</evidence>
<dbReference type="GO" id="GO:0005509">
    <property type="term" value="F:calcium ion binding"/>
    <property type="evidence" value="ECO:0007669"/>
    <property type="project" value="InterPro"/>
</dbReference>
<feature type="compositionally biased region" description="Acidic residues" evidence="1">
    <location>
        <begin position="24"/>
        <end position="39"/>
    </location>
</feature>
<feature type="domain" description="EF-hand" evidence="2">
    <location>
        <begin position="326"/>
        <end position="361"/>
    </location>
</feature>
<feature type="compositionally biased region" description="Basic and acidic residues" evidence="1">
    <location>
        <begin position="393"/>
        <end position="408"/>
    </location>
</feature>
<feature type="region of interest" description="Disordered" evidence="1">
    <location>
        <begin position="387"/>
        <end position="408"/>
    </location>
</feature>
<sequence length="576" mass="64226">MSMLSFESLCLKEDDCPSPTEQQGTEDEFDTDLESDEKEESNNKTSISEVYLEACRLVGVVPVSYFIRNLDSTTMTLNHHGLGPLGCKALAIALVADMNTDTLELADNHIQAEGAKYLVEMLRANFTLQHLDLSNNYLQSEGAEYMAKVLLDNISIKSMKLSANNEGLEVLDLSWNHLRMKGAVAFCAGLKVNMMLKHLDLSWNGFGNEGALAMGEALKFNNTLVHLNLNNNRLTNEGVGMLCRGLEFNDTLRVLLLAYNSLTVEGALTLVNVNVLVTETFVHLLEVTCQEHPGLDVQYGGVGGFIAKKPPKRVDPMKVIQDYLDQRKLRLWDFFRNIDKDGTMQVPVADFRKAVQIEELIQRLDRDRTGMVDYRGLADTRKQMMRDHRRQLRKVESRQKKEKQKSDRILKTFQSAVDAVTPHSSMVISPGGPRDDSSGGPQPFSATPLSSWHHIVMSNSSRYSVSNLSNEHVHLPMLGGTTPYRPTSSPGMRSYSQPNLLDDSPRSAPGKSVSAQGIRSDSEFGHSKLSPTANHLTRSRPALDAKQPVVKAKTKKVKKKKTTKRVDKDLKNTNVK</sequence>
<feature type="compositionally biased region" description="Basic residues" evidence="1">
    <location>
        <begin position="552"/>
        <end position="563"/>
    </location>
</feature>
<dbReference type="Pfam" id="PF13516">
    <property type="entry name" value="LRR_6"/>
    <property type="match status" value="5"/>
</dbReference>
<dbReference type="InterPro" id="IPR001611">
    <property type="entry name" value="Leu-rich_rpt"/>
</dbReference>
<protein>
    <recommendedName>
        <fullName evidence="2">EF-hand domain-containing protein</fullName>
    </recommendedName>
</protein>
<feature type="region of interest" description="Disordered" evidence="1">
    <location>
        <begin position="479"/>
        <end position="576"/>
    </location>
</feature>
<dbReference type="PANTHER" id="PTHR24114:SF49">
    <property type="entry name" value="LEUCINE-RICH REPEAT-CONTAINING PROTEIN 74A"/>
    <property type="match status" value="1"/>
</dbReference>
<feature type="region of interest" description="Disordered" evidence="1">
    <location>
        <begin position="12"/>
        <end position="44"/>
    </location>
</feature>
<dbReference type="SUPFAM" id="SSF47473">
    <property type="entry name" value="EF-hand"/>
    <property type="match status" value="1"/>
</dbReference>
<proteinExistence type="predicted"/>
<dbReference type="Gene3D" id="1.10.238.10">
    <property type="entry name" value="EF-hand"/>
    <property type="match status" value="1"/>
</dbReference>
<dbReference type="PANTHER" id="PTHR24114">
    <property type="entry name" value="LEUCINE RICH REPEAT FAMILY PROTEIN"/>
    <property type="match status" value="1"/>
</dbReference>
<dbReference type="InterPro" id="IPR032675">
    <property type="entry name" value="LRR_dom_sf"/>
</dbReference>
<feature type="region of interest" description="Disordered" evidence="1">
    <location>
        <begin position="421"/>
        <end position="446"/>
    </location>
</feature>
<feature type="compositionally biased region" description="Basic and acidic residues" evidence="1">
    <location>
        <begin position="564"/>
        <end position="576"/>
    </location>
</feature>
<dbReference type="InterPro" id="IPR011992">
    <property type="entry name" value="EF-hand-dom_pair"/>
</dbReference>
<dbReference type="InterPro" id="IPR052394">
    <property type="entry name" value="LRR-containing"/>
</dbReference>
<evidence type="ECO:0000313" key="4">
    <source>
        <dbReference type="Proteomes" id="UP001219934"/>
    </source>
</evidence>
<dbReference type="SUPFAM" id="SSF52047">
    <property type="entry name" value="RNI-like"/>
    <property type="match status" value="1"/>
</dbReference>
<dbReference type="PROSITE" id="PS50222">
    <property type="entry name" value="EF_HAND_2"/>
    <property type="match status" value="1"/>
</dbReference>
<reference evidence="3" key="1">
    <citation type="submission" date="2022-11" db="EMBL/GenBank/DDBJ databases">
        <title>Chromosome-level genome of Pogonophryne albipinna.</title>
        <authorList>
            <person name="Jo E."/>
        </authorList>
    </citation>
    <scope>NUCLEOTIDE SEQUENCE</scope>
    <source>
        <strain evidence="3">SGF0006</strain>
        <tissue evidence="3">Muscle</tissue>
    </source>
</reference>
<name>A0AAD6BAR7_9TELE</name>
<evidence type="ECO:0000313" key="3">
    <source>
        <dbReference type="EMBL" id="KAJ4939369.1"/>
    </source>
</evidence>
<accession>A0AAD6BAR7</accession>
<comment type="caution">
    <text evidence="3">The sequence shown here is derived from an EMBL/GenBank/DDBJ whole genome shotgun (WGS) entry which is preliminary data.</text>
</comment>
<dbReference type="Gene3D" id="3.80.10.10">
    <property type="entry name" value="Ribonuclease Inhibitor"/>
    <property type="match status" value="2"/>
</dbReference>
<dbReference type="InterPro" id="IPR002048">
    <property type="entry name" value="EF_hand_dom"/>
</dbReference>
<keyword evidence="4" id="KW-1185">Reference proteome</keyword>
<evidence type="ECO:0000259" key="2">
    <source>
        <dbReference type="PROSITE" id="PS50222"/>
    </source>
</evidence>
<dbReference type="EMBL" id="JAPTMU010000008">
    <property type="protein sequence ID" value="KAJ4939369.1"/>
    <property type="molecule type" value="Genomic_DNA"/>
</dbReference>
<dbReference type="Proteomes" id="UP001219934">
    <property type="component" value="Unassembled WGS sequence"/>
</dbReference>